<organism evidence="17 18">
    <name type="scientific">Astyanax mexicanus</name>
    <name type="common">Blind cave fish</name>
    <name type="synonym">Astyanax fasciatus mexicanus</name>
    <dbReference type="NCBI Taxonomy" id="7994"/>
    <lineage>
        <taxon>Eukaryota</taxon>
        <taxon>Metazoa</taxon>
        <taxon>Chordata</taxon>
        <taxon>Craniata</taxon>
        <taxon>Vertebrata</taxon>
        <taxon>Euteleostomi</taxon>
        <taxon>Actinopterygii</taxon>
        <taxon>Neopterygii</taxon>
        <taxon>Teleostei</taxon>
        <taxon>Ostariophysi</taxon>
        <taxon>Characiformes</taxon>
        <taxon>Characoidei</taxon>
        <taxon>Acestrorhamphidae</taxon>
        <taxon>Acestrorhamphinae</taxon>
        <taxon>Astyanax</taxon>
    </lineage>
</organism>
<evidence type="ECO:0000256" key="3">
    <source>
        <dbReference type="ARBA" id="ARBA00004123"/>
    </source>
</evidence>
<keyword evidence="7" id="KW-0547">Nucleotide-binding</keyword>
<dbReference type="PROSITE" id="PS52041">
    <property type="entry name" value="TOPO_IIB"/>
    <property type="match status" value="1"/>
</dbReference>
<dbReference type="PANTHER" id="PTHR10848">
    <property type="entry name" value="MEIOTIC RECOMBINATION PROTEIN SPO11"/>
    <property type="match status" value="1"/>
</dbReference>
<dbReference type="Gene3D" id="3.40.1360.10">
    <property type="match status" value="1"/>
</dbReference>
<comment type="catalytic activity">
    <reaction evidence="1 14">
        <text>ATP-dependent breakage, passage and rejoining of double-stranded DNA.</text>
        <dbReference type="EC" id="5.6.2.2"/>
    </reaction>
</comment>
<dbReference type="SUPFAM" id="SSF56726">
    <property type="entry name" value="DNA topoisomerase IV, alpha subunit"/>
    <property type="match status" value="1"/>
</dbReference>
<evidence type="ECO:0000256" key="5">
    <source>
        <dbReference type="ARBA" id="ARBA00012895"/>
    </source>
</evidence>
<dbReference type="Ensembl" id="ENSAMXT00000053243.1">
    <property type="protein sequence ID" value="ENSAMXP00000045391.1"/>
    <property type="gene ID" value="ENSAMXG00000040654.1"/>
</dbReference>
<dbReference type="GO" id="GO:0046872">
    <property type="term" value="F:metal ion binding"/>
    <property type="evidence" value="ECO:0007669"/>
    <property type="project" value="UniProtKB-KW"/>
</dbReference>
<evidence type="ECO:0000256" key="4">
    <source>
        <dbReference type="ARBA" id="ARBA00006559"/>
    </source>
</evidence>
<reference evidence="18" key="1">
    <citation type="submission" date="2013-03" db="EMBL/GenBank/DDBJ databases">
        <authorList>
            <person name="Jeffery W."/>
            <person name="Warren W."/>
            <person name="Wilson R.K."/>
        </authorList>
    </citation>
    <scope>NUCLEOTIDE SEQUENCE</scope>
    <source>
        <strain evidence="18">female</strain>
    </source>
</reference>
<dbReference type="CDD" id="cd00223">
    <property type="entry name" value="TOPRIM_TopoIIB_SPO"/>
    <property type="match status" value="1"/>
</dbReference>
<dbReference type="GO" id="GO:0003677">
    <property type="term" value="F:DNA binding"/>
    <property type="evidence" value="ECO:0007669"/>
    <property type="project" value="UniProtKB-UniRule"/>
</dbReference>
<evidence type="ECO:0000256" key="7">
    <source>
        <dbReference type="ARBA" id="ARBA00022741"/>
    </source>
</evidence>
<keyword evidence="11 14" id="KW-0413">Isomerase</keyword>
<protein>
    <recommendedName>
        <fullName evidence="5">DNA topoisomerase (ATP-hydrolyzing)</fullName>
        <ecNumber evidence="5">5.6.2.2</ecNumber>
    </recommendedName>
    <alternativeName>
        <fullName evidence="13">Meiotic recombination protein SPO11-3</fullName>
    </alternativeName>
</protein>
<evidence type="ECO:0000259" key="16">
    <source>
        <dbReference type="Pfam" id="PF21180"/>
    </source>
</evidence>
<keyword evidence="8" id="KW-0460">Magnesium</keyword>
<dbReference type="Bgee" id="ENSAMXG00000040654">
    <property type="expression patterns" value="Expressed in testis and 3 other cell types or tissues"/>
</dbReference>
<dbReference type="FunFam" id="3.40.1360.10:FF:000003">
    <property type="entry name" value="DNA topoisomerase 6 subunit A"/>
    <property type="match status" value="1"/>
</dbReference>
<dbReference type="InParanoid" id="A0A3B1JUH8"/>
<dbReference type="PRINTS" id="PR01551">
    <property type="entry name" value="SPO11HOMOLOG"/>
</dbReference>
<dbReference type="GO" id="GO:0042138">
    <property type="term" value="P:meiotic DNA double-strand break formation"/>
    <property type="evidence" value="ECO:0007669"/>
    <property type="project" value="InterPro"/>
</dbReference>
<reference evidence="17" key="3">
    <citation type="submission" date="2025-08" db="UniProtKB">
        <authorList>
            <consortium name="Ensembl"/>
        </authorList>
    </citation>
    <scope>IDENTIFICATION</scope>
</reference>
<evidence type="ECO:0000313" key="17">
    <source>
        <dbReference type="Ensembl" id="ENSAMXP00000045391.1"/>
    </source>
</evidence>
<dbReference type="InterPro" id="IPR036078">
    <property type="entry name" value="Spo11/TopoVI_A_sf"/>
</dbReference>
<evidence type="ECO:0000256" key="10">
    <source>
        <dbReference type="ARBA" id="ARBA00023125"/>
    </source>
</evidence>
<keyword evidence="6" id="KW-0479">Metal-binding</keyword>
<name>A0A3B1JUH8_ASTMX</name>
<dbReference type="PRINTS" id="PR01550">
    <property type="entry name" value="TOP6AFAMILY"/>
</dbReference>
<reference evidence="17" key="4">
    <citation type="submission" date="2025-09" db="UniProtKB">
        <authorList>
            <consortium name="Ensembl"/>
        </authorList>
    </citation>
    <scope>IDENTIFICATION</scope>
</reference>
<evidence type="ECO:0000256" key="11">
    <source>
        <dbReference type="ARBA" id="ARBA00023235"/>
    </source>
</evidence>
<comment type="subcellular location">
    <subcellularLocation>
        <location evidence="3">Nucleus</location>
    </subcellularLocation>
</comment>
<dbReference type="GO" id="GO:0000706">
    <property type="term" value="P:meiotic DNA double-strand break processing"/>
    <property type="evidence" value="ECO:0007669"/>
    <property type="project" value="TreeGrafter"/>
</dbReference>
<comment type="similarity">
    <text evidence="4 14">Belongs to the TOP6A family.</text>
</comment>
<dbReference type="STRING" id="7994.ENSAMXP00000045391"/>
<dbReference type="Gene3D" id="1.10.10.10">
    <property type="entry name" value="Winged helix-like DNA-binding domain superfamily/Winged helix DNA-binding domain"/>
    <property type="match status" value="1"/>
</dbReference>
<dbReference type="GO" id="GO:0003918">
    <property type="term" value="F:DNA topoisomerase type II (double strand cut, ATP-hydrolyzing) activity"/>
    <property type="evidence" value="ECO:0007669"/>
    <property type="project" value="UniProtKB-UniRule"/>
</dbReference>
<proteinExistence type="inferred from homology"/>
<accession>A0A3B1JUH8</accession>
<evidence type="ECO:0000256" key="8">
    <source>
        <dbReference type="ARBA" id="ARBA00022842"/>
    </source>
</evidence>
<dbReference type="GO" id="GO:0000228">
    <property type="term" value="C:nuclear chromosome"/>
    <property type="evidence" value="ECO:0007669"/>
    <property type="project" value="TreeGrafter"/>
</dbReference>
<evidence type="ECO:0000256" key="14">
    <source>
        <dbReference type="PROSITE-ProRule" id="PRU01385"/>
    </source>
</evidence>
<evidence type="ECO:0000256" key="9">
    <source>
        <dbReference type="ARBA" id="ARBA00023029"/>
    </source>
</evidence>
<evidence type="ECO:0000256" key="6">
    <source>
        <dbReference type="ARBA" id="ARBA00022723"/>
    </source>
</evidence>
<feature type="active site" description="O-(5'-phospho-DNA)-tyrosine intermediate" evidence="14">
    <location>
        <position position="126"/>
    </location>
</feature>
<evidence type="ECO:0000256" key="12">
    <source>
        <dbReference type="ARBA" id="ARBA00023242"/>
    </source>
</evidence>
<dbReference type="PANTHER" id="PTHR10848:SF0">
    <property type="entry name" value="MEIOTIC RECOMBINATION PROTEIN SPO11"/>
    <property type="match status" value="1"/>
</dbReference>
<keyword evidence="9 14" id="KW-0799">Topoisomerase</keyword>
<evidence type="ECO:0000256" key="2">
    <source>
        <dbReference type="ARBA" id="ARBA00001946"/>
    </source>
</evidence>
<feature type="domain" description="Topoisomerase 6 subunit A/Spo11 TOPRIM" evidence="16">
    <location>
        <begin position="207"/>
        <end position="377"/>
    </location>
</feature>
<keyword evidence="10 14" id="KW-0238">DNA-binding</keyword>
<dbReference type="InterPro" id="IPR036388">
    <property type="entry name" value="WH-like_DNA-bd_sf"/>
</dbReference>
<dbReference type="InterPro" id="IPR034136">
    <property type="entry name" value="TOPRIM_Topo6A/Spo11"/>
</dbReference>
<dbReference type="InterPro" id="IPR013049">
    <property type="entry name" value="Spo11/TopoVI_A_N"/>
</dbReference>
<dbReference type="GO" id="GO:0007131">
    <property type="term" value="P:reciprocal meiotic recombination"/>
    <property type="evidence" value="ECO:0007669"/>
    <property type="project" value="TreeGrafter"/>
</dbReference>
<dbReference type="GO" id="GO:0005524">
    <property type="term" value="F:ATP binding"/>
    <property type="evidence" value="ECO:0007669"/>
    <property type="project" value="InterPro"/>
</dbReference>
<evidence type="ECO:0000313" key="18">
    <source>
        <dbReference type="Proteomes" id="UP000018467"/>
    </source>
</evidence>
<evidence type="ECO:0000256" key="1">
    <source>
        <dbReference type="ARBA" id="ARBA00000185"/>
    </source>
</evidence>
<dbReference type="InterPro" id="IPR002815">
    <property type="entry name" value="Spo11/TopoVI_A"/>
</dbReference>
<dbReference type="Proteomes" id="UP000018467">
    <property type="component" value="Unassembled WGS sequence"/>
</dbReference>
<dbReference type="EC" id="5.6.2.2" evidence="5"/>
<sequence length="383" mass="43183">MSEQLQKLQAELLQNLQTVGETSASSSEENGRLDVLTRIEKVIQKIVHTISQGEAPVLQLSTRCSWSNMRFDKSVGILMSLNPKVTTLRSDCPSAINRFALFLKVLSMIYRLVQTDSYATKRDMYYNDPQLFGTQRNLDLIVDDISCMLQVPRRSLHVLATSKGFISGDLCYLEADGTRVECHSTSMAVPVSSNVSEITNIVSSAKFILVVEKDATFQRLLDDEFCTRLHPCIIITGKGMPDVNSRLMVRKLWDTLHIPVFALVDADPHGIEIMCVYKYGSMSMAFEAYSLTTPTVLWLGLLPSDIEKFGVQDALIPFTKRDESKLMSLKKRPYISGQPAWEREVGILMKCRKKAEIQSLASIAPHFLTRVYLPNKLRYGGWI</sequence>
<evidence type="ECO:0000256" key="13">
    <source>
        <dbReference type="ARBA" id="ARBA00082656"/>
    </source>
</evidence>
<keyword evidence="18" id="KW-1185">Reference proteome</keyword>
<keyword evidence="12" id="KW-0539">Nucleus</keyword>
<comment type="cofactor">
    <cofactor evidence="2">
        <name>Mg(2+)</name>
        <dbReference type="ChEBI" id="CHEBI:18420"/>
    </cofactor>
</comment>
<dbReference type="Pfam" id="PF04406">
    <property type="entry name" value="TP6A_N"/>
    <property type="match status" value="1"/>
</dbReference>
<feature type="domain" description="Spo11/DNA topoisomerase VI subunit A N-terminal" evidence="15">
    <location>
        <begin position="98"/>
        <end position="158"/>
    </location>
</feature>
<reference evidence="18" key="2">
    <citation type="journal article" date="2014" name="Nat. Commun.">
        <title>The cavefish genome reveals candidate genes for eye loss.</title>
        <authorList>
            <person name="McGaugh S.E."/>
            <person name="Gross J.B."/>
            <person name="Aken B."/>
            <person name="Blin M."/>
            <person name="Borowsky R."/>
            <person name="Chalopin D."/>
            <person name="Hinaux H."/>
            <person name="Jeffery W.R."/>
            <person name="Keene A."/>
            <person name="Ma L."/>
            <person name="Minx P."/>
            <person name="Murphy D."/>
            <person name="O'Quin K.E."/>
            <person name="Retaux S."/>
            <person name="Rohner N."/>
            <person name="Searle S.M."/>
            <person name="Stahl B.A."/>
            <person name="Tabin C."/>
            <person name="Volff J.N."/>
            <person name="Yoshizawa M."/>
            <person name="Warren W.C."/>
        </authorList>
    </citation>
    <scope>NUCLEOTIDE SEQUENCE [LARGE SCALE GENOMIC DNA]</scope>
    <source>
        <strain evidence="18">female</strain>
    </source>
</reference>
<dbReference type="FunFam" id="1.10.10.10:FF:000387">
    <property type="entry name" value="DNA topoisomerase 6 subunit A"/>
    <property type="match status" value="1"/>
</dbReference>
<dbReference type="InterPro" id="IPR013048">
    <property type="entry name" value="Meiotic_Spo11"/>
</dbReference>
<dbReference type="GeneTree" id="ENSGT00390000001787"/>
<dbReference type="Pfam" id="PF21180">
    <property type="entry name" value="TOP6A-Spo11_Toprim"/>
    <property type="match status" value="1"/>
</dbReference>
<evidence type="ECO:0000259" key="15">
    <source>
        <dbReference type="Pfam" id="PF04406"/>
    </source>
</evidence>
<dbReference type="AlphaFoldDB" id="A0A3B1JUH8"/>